<evidence type="ECO:0000256" key="1">
    <source>
        <dbReference type="ARBA" id="ARBA00004167"/>
    </source>
</evidence>
<dbReference type="InterPro" id="IPR004864">
    <property type="entry name" value="LEA_2"/>
</dbReference>
<evidence type="ECO:0000256" key="3">
    <source>
        <dbReference type="ARBA" id="ARBA00022989"/>
    </source>
</evidence>
<evidence type="ECO:0000313" key="7">
    <source>
        <dbReference type="EMBL" id="KAK4775515.1"/>
    </source>
</evidence>
<comment type="subcellular location">
    <subcellularLocation>
        <location evidence="1">Membrane</location>
        <topology evidence="1">Single-pass membrane protein</topology>
    </subcellularLocation>
</comment>
<name>A0AAN7KYT3_9MYRT</name>
<keyword evidence="3 5" id="KW-1133">Transmembrane helix</keyword>
<keyword evidence="8" id="KW-1185">Reference proteome</keyword>
<evidence type="ECO:0000256" key="4">
    <source>
        <dbReference type="ARBA" id="ARBA00023136"/>
    </source>
</evidence>
<dbReference type="AlphaFoldDB" id="A0AAN7KYT3"/>
<dbReference type="PANTHER" id="PTHR31234:SF72">
    <property type="entry name" value="NDR1_HIN1-LIKE PROTEIN 6"/>
    <property type="match status" value="1"/>
</dbReference>
<dbReference type="InterPro" id="IPR044839">
    <property type="entry name" value="NDR1-like"/>
</dbReference>
<evidence type="ECO:0000313" key="8">
    <source>
        <dbReference type="Proteomes" id="UP001345219"/>
    </source>
</evidence>
<sequence>MNITSEFGTSNLNLHVQHKFASINFHYQDASPKTRIAMADPQRIHPDTYSRFKPTAPLMGPGPSSASQKGYPFQHPPAPLPRAVPLIFSSQPRSTTWCCRCFCWTISLIIILLILIGVAIGAIFLVFNPKLPQYSVDSLRITDLRLNLDLTLYARFDVKITANNPNEKIGIYYEKGGSVSVWFQGTSLCDGPLPKFYQGHRNVTRLGVTLTGQRESGSTIMSALQLQQQAGNIPLDLHVHAPVRIELGTWKLRKIWILGECLLVVDSLSTNSMISINASDCKFRSKL</sequence>
<comment type="caution">
    <text evidence="7">The sequence shown here is derived from an EMBL/GenBank/DDBJ whole genome shotgun (WGS) entry which is preliminary data.</text>
</comment>
<dbReference type="EMBL" id="JAXIOK010000003">
    <property type="protein sequence ID" value="KAK4775515.1"/>
    <property type="molecule type" value="Genomic_DNA"/>
</dbReference>
<dbReference type="Pfam" id="PF03168">
    <property type="entry name" value="LEA_2"/>
    <property type="match status" value="1"/>
</dbReference>
<organism evidence="7 8">
    <name type="scientific">Trapa incisa</name>
    <dbReference type="NCBI Taxonomy" id="236973"/>
    <lineage>
        <taxon>Eukaryota</taxon>
        <taxon>Viridiplantae</taxon>
        <taxon>Streptophyta</taxon>
        <taxon>Embryophyta</taxon>
        <taxon>Tracheophyta</taxon>
        <taxon>Spermatophyta</taxon>
        <taxon>Magnoliopsida</taxon>
        <taxon>eudicotyledons</taxon>
        <taxon>Gunneridae</taxon>
        <taxon>Pentapetalae</taxon>
        <taxon>rosids</taxon>
        <taxon>malvids</taxon>
        <taxon>Myrtales</taxon>
        <taxon>Lythraceae</taxon>
        <taxon>Trapa</taxon>
    </lineage>
</organism>
<gene>
    <name evidence="7" type="ORF">SAY87_023476</name>
</gene>
<dbReference type="PANTHER" id="PTHR31234">
    <property type="entry name" value="LATE EMBRYOGENESIS ABUNDANT (LEA) HYDROXYPROLINE-RICH GLYCOPROTEIN FAMILY"/>
    <property type="match status" value="1"/>
</dbReference>
<dbReference type="GO" id="GO:0005886">
    <property type="term" value="C:plasma membrane"/>
    <property type="evidence" value="ECO:0007669"/>
    <property type="project" value="TreeGrafter"/>
</dbReference>
<keyword evidence="4 5" id="KW-0472">Membrane</keyword>
<evidence type="ECO:0000259" key="6">
    <source>
        <dbReference type="Pfam" id="PF03168"/>
    </source>
</evidence>
<feature type="domain" description="Late embryogenesis abundant protein LEA-2 subgroup" evidence="6">
    <location>
        <begin position="160"/>
        <end position="253"/>
    </location>
</feature>
<dbReference type="GO" id="GO:0098542">
    <property type="term" value="P:defense response to other organism"/>
    <property type="evidence" value="ECO:0007669"/>
    <property type="project" value="InterPro"/>
</dbReference>
<proteinExistence type="predicted"/>
<evidence type="ECO:0000256" key="2">
    <source>
        <dbReference type="ARBA" id="ARBA00022692"/>
    </source>
</evidence>
<accession>A0AAN7KYT3</accession>
<evidence type="ECO:0000256" key="5">
    <source>
        <dbReference type="SAM" id="Phobius"/>
    </source>
</evidence>
<feature type="transmembrane region" description="Helical" evidence="5">
    <location>
        <begin position="104"/>
        <end position="127"/>
    </location>
</feature>
<dbReference type="Proteomes" id="UP001345219">
    <property type="component" value="Chromosome 18"/>
</dbReference>
<protein>
    <recommendedName>
        <fullName evidence="6">Late embryogenesis abundant protein LEA-2 subgroup domain-containing protein</fullName>
    </recommendedName>
</protein>
<keyword evidence="2 5" id="KW-0812">Transmembrane</keyword>
<reference evidence="7 8" key="1">
    <citation type="journal article" date="2023" name="Hortic Res">
        <title>Pangenome of water caltrop reveals structural variations and asymmetric subgenome divergence after allopolyploidization.</title>
        <authorList>
            <person name="Zhang X."/>
            <person name="Chen Y."/>
            <person name="Wang L."/>
            <person name="Yuan Y."/>
            <person name="Fang M."/>
            <person name="Shi L."/>
            <person name="Lu R."/>
            <person name="Comes H.P."/>
            <person name="Ma Y."/>
            <person name="Chen Y."/>
            <person name="Huang G."/>
            <person name="Zhou Y."/>
            <person name="Zheng Z."/>
            <person name="Qiu Y."/>
        </authorList>
    </citation>
    <scope>NUCLEOTIDE SEQUENCE [LARGE SCALE GENOMIC DNA]</scope>
    <source>
        <tissue evidence="7">Roots</tissue>
    </source>
</reference>